<dbReference type="Proteomes" id="UP000324479">
    <property type="component" value="Unassembled WGS sequence"/>
</dbReference>
<dbReference type="CDD" id="cd02522">
    <property type="entry name" value="GT_2_like_a"/>
    <property type="match status" value="1"/>
</dbReference>
<dbReference type="Pfam" id="PF00535">
    <property type="entry name" value="Glycos_transf_2"/>
    <property type="match status" value="1"/>
</dbReference>
<evidence type="ECO:0000256" key="3">
    <source>
        <dbReference type="ARBA" id="ARBA00022676"/>
    </source>
</evidence>
<comment type="caution">
    <text evidence="7">The sequence shown here is derived from an EMBL/GenBank/DDBJ whole genome shotgun (WGS) entry which is preliminary data.</text>
</comment>
<dbReference type="SUPFAM" id="SSF53448">
    <property type="entry name" value="Nucleotide-diphospho-sugar transferases"/>
    <property type="match status" value="1"/>
</dbReference>
<keyword evidence="3" id="KW-0328">Glycosyltransferase</keyword>
<keyword evidence="5" id="KW-0472">Membrane</keyword>
<sequence length="234" mass="25865">MSPEDVSVVIPALNESENVVRAIESARQNGAGEIIVCDGGSSDGTMEAARRTGGTVITSPCGRGRQLRAGAAASTGAFLLFLHADSWLSDACLPELVQRANSMEPSRVGQEGQRFWGAFCQRIGADGWMYRALERGNAARVRYRGLPMGDQAMFVSRAFYDQVGGFADLPLMEDVDLSIRLRRSAWPQLLVGPVHTSARRWEKRGIVRQTLQNWGIQLFHACGVSEQRLHQWYR</sequence>
<protein>
    <submittedName>
        <fullName evidence="7">Glycosyltransferase</fullName>
    </submittedName>
</protein>
<keyword evidence="2" id="KW-1003">Cell membrane</keyword>
<organism evidence="7 8">
    <name type="scientific">Roseiconus nitratireducens</name>
    <dbReference type="NCBI Taxonomy" id="2605748"/>
    <lineage>
        <taxon>Bacteria</taxon>
        <taxon>Pseudomonadati</taxon>
        <taxon>Planctomycetota</taxon>
        <taxon>Planctomycetia</taxon>
        <taxon>Pirellulales</taxon>
        <taxon>Pirellulaceae</taxon>
        <taxon>Roseiconus</taxon>
    </lineage>
</organism>
<dbReference type="InterPro" id="IPR029044">
    <property type="entry name" value="Nucleotide-diphossugar_trans"/>
</dbReference>
<name>A0A5M6DFK5_9BACT</name>
<dbReference type="EMBL" id="VWOX01000002">
    <property type="protein sequence ID" value="KAA5546183.1"/>
    <property type="molecule type" value="Genomic_DNA"/>
</dbReference>
<evidence type="ECO:0000256" key="5">
    <source>
        <dbReference type="ARBA" id="ARBA00023136"/>
    </source>
</evidence>
<dbReference type="InterPro" id="IPR026461">
    <property type="entry name" value="Trfase_2_rSAM/seldom_assoc"/>
</dbReference>
<dbReference type="NCBIfam" id="TIGR04283">
    <property type="entry name" value="glyco_like_mftF"/>
    <property type="match status" value="1"/>
</dbReference>
<evidence type="ECO:0000256" key="1">
    <source>
        <dbReference type="ARBA" id="ARBA00004236"/>
    </source>
</evidence>
<dbReference type="PANTHER" id="PTHR43646">
    <property type="entry name" value="GLYCOSYLTRANSFERASE"/>
    <property type="match status" value="1"/>
</dbReference>
<dbReference type="GO" id="GO:0005886">
    <property type="term" value="C:plasma membrane"/>
    <property type="evidence" value="ECO:0007669"/>
    <property type="project" value="UniProtKB-SubCell"/>
</dbReference>
<keyword evidence="4 7" id="KW-0808">Transferase</keyword>
<dbReference type="RefSeq" id="WP_150075189.1">
    <property type="nucleotide sequence ID" value="NZ_VWOX01000002.1"/>
</dbReference>
<feature type="domain" description="Glycosyltransferase 2-like" evidence="6">
    <location>
        <begin position="7"/>
        <end position="102"/>
    </location>
</feature>
<evidence type="ECO:0000256" key="4">
    <source>
        <dbReference type="ARBA" id="ARBA00022679"/>
    </source>
</evidence>
<reference evidence="7 8" key="1">
    <citation type="submission" date="2019-08" db="EMBL/GenBank/DDBJ databases">
        <authorList>
            <person name="Dhanesh K."/>
            <person name="Kumar G."/>
            <person name="Sasikala C."/>
            <person name="Venkata Ramana C."/>
        </authorList>
    </citation>
    <scope>NUCLEOTIDE SEQUENCE [LARGE SCALE GENOMIC DNA]</scope>
    <source>
        <strain evidence="7 8">JC645</strain>
    </source>
</reference>
<keyword evidence="8" id="KW-1185">Reference proteome</keyword>
<dbReference type="GO" id="GO:0016757">
    <property type="term" value="F:glycosyltransferase activity"/>
    <property type="evidence" value="ECO:0007669"/>
    <property type="project" value="UniProtKB-KW"/>
</dbReference>
<accession>A0A5M6DFK5</accession>
<dbReference type="AlphaFoldDB" id="A0A5M6DFK5"/>
<evidence type="ECO:0000259" key="6">
    <source>
        <dbReference type="Pfam" id="PF00535"/>
    </source>
</evidence>
<evidence type="ECO:0000313" key="7">
    <source>
        <dbReference type="EMBL" id="KAA5546183.1"/>
    </source>
</evidence>
<gene>
    <name evidence="7" type="ORF">FYK55_04635</name>
</gene>
<dbReference type="InterPro" id="IPR001173">
    <property type="entry name" value="Glyco_trans_2-like"/>
</dbReference>
<dbReference type="Gene3D" id="3.90.550.10">
    <property type="entry name" value="Spore Coat Polysaccharide Biosynthesis Protein SpsA, Chain A"/>
    <property type="match status" value="1"/>
</dbReference>
<evidence type="ECO:0000256" key="2">
    <source>
        <dbReference type="ARBA" id="ARBA00022475"/>
    </source>
</evidence>
<evidence type="ECO:0000313" key="8">
    <source>
        <dbReference type="Proteomes" id="UP000324479"/>
    </source>
</evidence>
<comment type="subcellular location">
    <subcellularLocation>
        <location evidence="1">Cell membrane</location>
    </subcellularLocation>
</comment>
<dbReference type="PANTHER" id="PTHR43646:SF2">
    <property type="entry name" value="GLYCOSYLTRANSFERASE 2-LIKE DOMAIN-CONTAINING PROTEIN"/>
    <property type="match status" value="1"/>
</dbReference>
<proteinExistence type="predicted"/>